<dbReference type="PANTHER" id="PTHR30313:SF2">
    <property type="entry name" value="DNA PRIMASE"/>
    <property type="match status" value="1"/>
</dbReference>
<proteinExistence type="inferred from homology"/>
<feature type="domain" description="Toprim" evidence="15">
    <location>
        <begin position="262"/>
        <end position="347"/>
    </location>
</feature>
<evidence type="ECO:0000256" key="2">
    <source>
        <dbReference type="ARBA" id="ARBA00022515"/>
    </source>
</evidence>
<evidence type="ECO:0000256" key="14">
    <source>
        <dbReference type="SAM" id="MobiDB-lite"/>
    </source>
</evidence>
<dbReference type="InterPro" id="IPR034151">
    <property type="entry name" value="TOPRIM_DnaG_bac"/>
</dbReference>
<comment type="subunit">
    <text evidence="12">Monomer. Interacts with DnaB.</text>
</comment>
<dbReference type="PANTHER" id="PTHR30313">
    <property type="entry name" value="DNA PRIMASE"/>
    <property type="match status" value="1"/>
</dbReference>
<comment type="function">
    <text evidence="12 13">RNA polymerase that catalyzes the synthesis of short RNA molecules used as primers for DNA polymerase during DNA replication.</text>
</comment>
<comment type="caution">
    <text evidence="16">The sequence shown here is derived from an EMBL/GenBank/DDBJ whole genome shotgun (WGS) entry which is preliminary data.</text>
</comment>
<keyword evidence="6 12" id="KW-0479">Metal-binding</keyword>
<dbReference type="Pfam" id="PF08278">
    <property type="entry name" value="DnaG_DnaB_bind"/>
    <property type="match status" value="1"/>
</dbReference>
<dbReference type="SMART" id="SM00766">
    <property type="entry name" value="DnaG_DnaB_bind"/>
    <property type="match status" value="1"/>
</dbReference>
<dbReference type="EC" id="2.7.7.101" evidence="12"/>
<keyword evidence="5 12" id="KW-0235">DNA replication</keyword>
<evidence type="ECO:0000256" key="1">
    <source>
        <dbReference type="ARBA" id="ARBA00022478"/>
    </source>
</evidence>
<keyword evidence="4 12" id="KW-0548">Nucleotidyltransferase</keyword>
<accession>A0ABP3GYY2</accession>
<dbReference type="Proteomes" id="UP001500063">
    <property type="component" value="Unassembled WGS sequence"/>
</dbReference>
<feature type="zinc finger region" description="CHC2-type" evidence="12">
    <location>
        <begin position="41"/>
        <end position="65"/>
    </location>
</feature>
<dbReference type="SUPFAM" id="SSF56731">
    <property type="entry name" value="DNA primase core"/>
    <property type="match status" value="1"/>
</dbReference>
<evidence type="ECO:0000256" key="5">
    <source>
        <dbReference type="ARBA" id="ARBA00022705"/>
    </source>
</evidence>
<evidence type="ECO:0000256" key="6">
    <source>
        <dbReference type="ARBA" id="ARBA00022723"/>
    </source>
</evidence>
<dbReference type="SMART" id="SM00400">
    <property type="entry name" value="ZnF_CHCC"/>
    <property type="match status" value="1"/>
</dbReference>
<dbReference type="RefSeq" id="WP_344119248.1">
    <property type="nucleotide sequence ID" value="NZ_BAAABW010000021.1"/>
</dbReference>
<keyword evidence="10 12" id="KW-0238">DNA-binding</keyword>
<sequence length="633" mass="68982">MAGRINDDDVKAVRDAVPIDSVVSEYLQLRNAGGGNLKGLCPFHDEKSPSFQVSPAKGLFYCFGCQEGGDTVDFVMKIDHLSFAETIERLAGLAGITLRYEEGGYTPGRQQGERIRLVEAHKHAAKFYADQLDSPEAEIGRAFLAGRGFDQAAAQHFGVGYSPAGWDHLTRFLRGKGFSDKELILSGLAQDSRNGRPIDRFRGRLMWPIRDITGEVIGFGARKLRDDDNGPKYLNTPETPLYRKSHVLYGIDLAKKDIAKTSRAVVVEGYTDVMACHLAGVTTAIATCGTAFAADHVKILRRLLMDNSRSKVIFTFDGDAAGQRAALRAFEDDQKFAAGTNIAVSPGGMDPCELRLDRGDEAVRQLVDDSTPLFEFAIRSVVERHEADTPEGQAAALEEAAPIVAGIKDSSIRHQYAVRLAGLLGILDTQFVVMRVGQLARWARERGNRPDQGRTHRAAAAAAPRPPAPRGARGPALNLRSPAQLTERELLKLALQRPELVAPAFDAYGEDEFTAAPYVAVRCAIEQAGGVTDAPADYLTRVRDAAPDDTVRSLVTELAVEAIRHKSVDEIYAGMQLVQVRLRAVERRVKEVQGSLVRLGAQAAPDHLAAVQNELWVLEQYGRALKDRGAAAL</sequence>
<name>A0ABP3GYY2_9ACTN</name>
<keyword evidence="11 12" id="KW-0804">Transcription</keyword>
<evidence type="ECO:0000313" key="16">
    <source>
        <dbReference type="EMBL" id="GAA0357388.1"/>
    </source>
</evidence>
<dbReference type="InterPro" id="IPR006171">
    <property type="entry name" value="TOPRIM_dom"/>
</dbReference>
<dbReference type="CDD" id="cd03364">
    <property type="entry name" value="TOPRIM_DnaG_primases"/>
    <property type="match status" value="1"/>
</dbReference>
<evidence type="ECO:0000256" key="8">
    <source>
        <dbReference type="ARBA" id="ARBA00022833"/>
    </source>
</evidence>
<evidence type="ECO:0000256" key="7">
    <source>
        <dbReference type="ARBA" id="ARBA00022771"/>
    </source>
</evidence>
<evidence type="ECO:0000256" key="9">
    <source>
        <dbReference type="ARBA" id="ARBA00022842"/>
    </source>
</evidence>
<dbReference type="InterPro" id="IPR013173">
    <property type="entry name" value="DNA_primase_DnaG_DnaB-bd_dom"/>
</dbReference>
<dbReference type="NCBIfam" id="TIGR01391">
    <property type="entry name" value="dnaG"/>
    <property type="match status" value="1"/>
</dbReference>
<dbReference type="EMBL" id="BAAABW010000021">
    <property type="protein sequence ID" value="GAA0357388.1"/>
    <property type="molecule type" value="Genomic_DNA"/>
</dbReference>
<dbReference type="InterPro" id="IPR050219">
    <property type="entry name" value="DnaG_primase"/>
</dbReference>
<keyword evidence="3 12" id="KW-0808">Transferase</keyword>
<keyword evidence="2 12" id="KW-0639">Primosome</keyword>
<dbReference type="SMART" id="SM00493">
    <property type="entry name" value="TOPRIM"/>
    <property type="match status" value="1"/>
</dbReference>
<dbReference type="HAMAP" id="MF_00974">
    <property type="entry name" value="DNA_primase_DnaG"/>
    <property type="match status" value="1"/>
</dbReference>
<evidence type="ECO:0000256" key="4">
    <source>
        <dbReference type="ARBA" id="ARBA00022695"/>
    </source>
</evidence>
<keyword evidence="7 12" id="KW-0863">Zinc-finger</keyword>
<dbReference type="InterPro" id="IPR006295">
    <property type="entry name" value="DNA_primase_DnaG"/>
</dbReference>
<protein>
    <recommendedName>
        <fullName evidence="12 13">DNA primase</fullName>
        <ecNumber evidence="12">2.7.7.101</ecNumber>
    </recommendedName>
</protein>
<dbReference type="InterPro" id="IPR013264">
    <property type="entry name" value="DNAG_N"/>
</dbReference>
<dbReference type="Pfam" id="PF01807">
    <property type="entry name" value="Zn_ribbon_DnaG"/>
    <property type="match status" value="1"/>
</dbReference>
<keyword evidence="9" id="KW-0460">Magnesium</keyword>
<dbReference type="InterPro" id="IPR002694">
    <property type="entry name" value="Znf_CHC2"/>
</dbReference>
<dbReference type="PROSITE" id="PS50880">
    <property type="entry name" value="TOPRIM"/>
    <property type="match status" value="1"/>
</dbReference>
<evidence type="ECO:0000259" key="15">
    <source>
        <dbReference type="PROSITE" id="PS50880"/>
    </source>
</evidence>
<feature type="compositionally biased region" description="Basic and acidic residues" evidence="14">
    <location>
        <begin position="445"/>
        <end position="454"/>
    </location>
</feature>
<comment type="catalytic activity">
    <reaction evidence="12">
        <text>ssDNA + n NTP = ssDNA/pppN(pN)n-1 hybrid + (n-1) diphosphate.</text>
        <dbReference type="EC" id="2.7.7.101"/>
    </reaction>
</comment>
<comment type="similarity">
    <text evidence="12 13">Belongs to the DnaG primase family.</text>
</comment>
<evidence type="ECO:0000256" key="12">
    <source>
        <dbReference type="HAMAP-Rule" id="MF_00974"/>
    </source>
</evidence>
<dbReference type="InterPro" id="IPR036977">
    <property type="entry name" value="DNA_primase_Znf_CHC2"/>
</dbReference>
<evidence type="ECO:0000313" key="17">
    <source>
        <dbReference type="Proteomes" id="UP001500063"/>
    </source>
</evidence>
<dbReference type="Gene3D" id="3.40.1360.10">
    <property type="match status" value="1"/>
</dbReference>
<evidence type="ECO:0000256" key="3">
    <source>
        <dbReference type="ARBA" id="ARBA00022679"/>
    </source>
</evidence>
<feature type="region of interest" description="Disordered" evidence="14">
    <location>
        <begin position="445"/>
        <end position="477"/>
    </location>
</feature>
<keyword evidence="1 12" id="KW-0240">DNA-directed RNA polymerase</keyword>
<dbReference type="PIRSF" id="PIRSF002811">
    <property type="entry name" value="DnaG"/>
    <property type="match status" value="1"/>
</dbReference>
<gene>
    <name evidence="12 16" type="primary">dnaG</name>
    <name evidence="16" type="ORF">GCM10010319_38230</name>
</gene>
<keyword evidence="17" id="KW-1185">Reference proteome</keyword>
<comment type="cofactor">
    <cofactor evidence="12 13">
        <name>Zn(2+)</name>
        <dbReference type="ChEBI" id="CHEBI:29105"/>
    </cofactor>
    <text evidence="12 13">Binds 1 zinc ion per monomer.</text>
</comment>
<dbReference type="Gene3D" id="3.90.980.10">
    <property type="entry name" value="DNA primase, catalytic core, N-terminal domain"/>
    <property type="match status" value="1"/>
</dbReference>
<dbReference type="SUPFAM" id="SSF57783">
    <property type="entry name" value="Zinc beta-ribbon"/>
    <property type="match status" value="1"/>
</dbReference>
<comment type="domain">
    <text evidence="12">Contains an N-terminal zinc-binding domain, a central core domain that contains the primase activity, and a C-terminal DnaB-binding domain.</text>
</comment>
<evidence type="ECO:0000256" key="11">
    <source>
        <dbReference type="ARBA" id="ARBA00023163"/>
    </source>
</evidence>
<dbReference type="InterPro" id="IPR037068">
    <property type="entry name" value="DNA_primase_core_N_sf"/>
</dbReference>
<keyword evidence="8 12" id="KW-0862">Zinc</keyword>
<dbReference type="Gene3D" id="3.90.580.10">
    <property type="entry name" value="Zinc finger, CHC2-type domain"/>
    <property type="match status" value="1"/>
</dbReference>
<evidence type="ECO:0000256" key="10">
    <source>
        <dbReference type="ARBA" id="ARBA00023125"/>
    </source>
</evidence>
<reference evidence="17" key="1">
    <citation type="journal article" date="2019" name="Int. J. Syst. Evol. Microbiol.">
        <title>The Global Catalogue of Microorganisms (GCM) 10K type strain sequencing project: providing services to taxonomists for standard genome sequencing and annotation.</title>
        <authorList>
            <consortium name="The Broad Institute Genomics Platform"/>
            <consortium name="The Broad Institute Genome Sequencing Center for Infectious Disease"/>
            <person name="Wu L."/>
            <person name="Ma J."/>
        </authorList>
    </citation>
    <scope>NUCLEOTIDE SEQUENCE [LARGE SCALE GENOMIC DNA]</scope>
    <source>
        <strain evidence="17">JCM 4565</strain>
    </source>
</reference>
<dbReference type="InterPro" id="IPR030846">
    <property type="entry name" value="DnaG_bac"/>
</dbReference>
<organism evidence="16 17">
    <name type="scientific">Streptomyces blastmyceticus</name>
    <dbReference type="NCBI Taxonomy" id="68180"/>
    <lineage>
        <taxon>Bacteria</taxon>
        <taxon>Bacillati</taxon>
        <taxon>Actinomycetota</taxon>
        <taxon>Actinomycetes</taxon>
        <taxon>Kitasatosporales</taxon>
        <taxon>Streptomycetaceae</taxon>
        <taxon>Streptomyces</taxon>
    </lineage>
</organism>
<dbReference type="Pfam" id="PF10410">
    <property type="entry name" value="DnaB_bind"/>
    <property type="match status" value="1"/>
</dbReference>
<evidence type="ECO:0000256" key="13">
    <source>
        <dbReference type="PIRNR" id="PIRNR002811"/>
    </source>
</evidence>
<dbReference type="Pfam" id="PF08275">
    <property type="entry name" value="DNAG_N"/>
    <property type="match status" value="1"/>
</dbReference>
<dbReference type="Pfam" id="PF13662">
    <property type="entry name" value="Toprim_4"/>
    <property type="match status" value="1"/>
</dbReference>
<dbReference type="InterPro" id="IPR019475">
    <property type="entry name" value="DNA_primase_DnaB-bd"/>
</dbReference>